<evidence type="ECO:0000313" key="5">
    <source>
        <dbReference type="Proteomes" id="UP001314170"/>
    </source>
</evidence>
<dbReference type="Pfam" id="PF13041">
    <property type="entry name" value="PPR_2"/>
    <property type="match status" value="3"/>
</dbReference>
<feature type="repeat" description="PPR" evidence="2">
    <location>
        <begin position="631"/>
        <end position="665"/>
    </location>
</feature>
<feature type="repeat" description="PPR" evidence="2">
    <location>
        <begin position="596"/>
        <end position="630"/>
    </location>
</feature>
<protein>
    <recommendedName>
        <fullName evidence="6">Pentatricopeptide repeat-containing protein</fullName>
    </recommendedName>
</protein>
<dbReference type="PANTHER" id="PTHR36013:SF2">
    <property type="entry name" value="ATP SYNTHASE 24 KDA SUBUNIT, MITOCHONDRIAL-RELATED"/>
    <property type="match status" value="1"/>
</dbReference>
<dbReference type="Gene3D" id="1.25.40.10">
    <property type="entry name" value="Tetratricopeptide repeat domain"/>
    <property type="match status" value="3"/>
</dbReference>
<keyword evidence="5" id="KW-1185">Reference proteome</keyword>
<comment type="caution">
    <text evidence="4">The sequence shown here is derived from an EMBL/GenBank/DDBJ whole genome shotgun (WGS) entry which is preliminary data.</text>
</comment>
<feature type="repeat" description="PPR" evidence="2">
    <location>
        <begin position="666"/>
        <end position="700"/>
    </location>
</feature>
<dbReference type="InterPro" id="IPR011990">
    <property type="entry name" value="TPR-like_helical_dom_sf"/>
</dbReference>
<dbReference type="Pfam" id="PF01535">
    <property type="entry name" value="PPR"/>
    <property type="match status" value="2"/>
</dbReference>
<evidence type="ECO:0008006" key="6">
    <source>
        <dbReference type="Google" id="ProtNLM"/>
    </source>
</evidence>
<keyword evidence="3" id="KW-0175">Coiled coil</keyword>
<organism evidence="4 5">
    <name type="scientific">Dovyalis caffra</name>
    <dbReference type="NCBI Taxonomy" id="77055"/>
    <lineage>
        <taxon>Eukaryota</taxon>
        <taxon>Viridiplantae</taxon>
        <taxon>Streptophyta</taxon>
        <taxon>Embryophyta</taxon>
        <taxon>Tracheophyta</taxon>
        <taxon>Spermatophyta</taxon>
        <taxon>Magnoliopsida</taxon>
        <taxon>eudicotyledons</taxon>
        <taxon>Gunneridae</taxon>
        <taxon>Pentapetalae</taxon>
        <taxon>rosids</taxon>
        <taxon>fabids</taxon>
        <taxon>Malpighiales</taxon>
        <taxon>Salicaceae</taxon>
        <taxon>Flacourtieae</taxon>
        <taxon>Dovyalis</taxon>
    </lineage>
</organism>
<dbReference type="PROSITE" id="PS51375">
    <property type="entry name" value="PPR"/>
    <property type="match status" value="5"/>
</dbReference>
<sequence length="823" mass="94617">MAFSSRLLSRSKQLYGSQAILNKQHTFLVRYYAKEPASTAPTGLKGDEMLKDIFREIKQKFEIAIGVLQKEKITIDPEDPAAVSRYANVMKTVREKADLFSESQRIKFTIEEETREIQDARTRGLPDGLGAEAMMMDALEKVEKELKKPLMRNDKKGMAVLMAEFDKINKKLGIRREDLPKYEEELELKLAKAQLEELKKDAVEAMETQRKRHAGFLHLASVSLYRDGMYVGLACFVEEFKEEKEVDFDELGTKLRLEVKTLLQSLHTFEDPVPSAWKRGFETENSFSGFTTVIGLCRQSFCIRSGTKPEEKITVMMMMKNLKSMSFELQKSRYVCSSKLPFLSLQTNSQNHNNDDMQVDVVYNIVSHSTSSQNLKQSLKSNGVFLSNELIDKVLKRVRFSHGNPLQALDFFNFTAARRGFYHSSYSLDTMLYILGRSRKFDHIWDVLIDIKRKDRDLITPRTLQVVLGRVAKVCSVRMTVESFWKFKRLVPVFDTSCFNALLRTLCQEKSMSDARNVYHRLKKGFRPNLQTFNILLSGWKSSEEAELFFDEMRELGVKPDVVSYNSLIDVYCKGREVEKAYRVVEKMEEEGILPDVITYTSIIGGLGLVGQPDKAKDMLKEMEEFGCYPDVAAYNAAIRNYCIAKRLDDAYSLMDEMVGKGMSPNATSYNLFFRVFSSSNDLRNSWDLYGRMMDAECLPNTQSCMFLIRLFKRHEKVEMALQLWNDMVEKGFGSYILVSDVLFDLLCDMGKLVEAEKCFLQMVEKRHKPSNASFRRIKVLMELANKHDAIQNLSEKMAIFGSSIRAPESIDERECLDPLPSL</sequence>
<dbReference type="Pfam" id="PF15704">
    <property type="entry name" value="Mt_ATP_synt"/>
    <property type="match status" value="1"/>
</dbReference>
<dbReference type="Proteomes" id="UP001314170">
    <property type="component" value="Unassembled WGS sequence"/>
</dbReference>
<dbReference type="AlphaFoldDB" id="A0AAV1RQH7"/>
<dbReference type="EMBL" id="CAWUPB010001108">
    <property type="protein sequence ID" value="CAK7337802.1"/>
    <property type="molecule type" value="Genomic_DNA"/>
</dbReference>
<accession>A0AAV1RQH7</accession>
<feature type="repeat" description="PPR" evidence="2">
    <location>
        <begin position="561"/>
        <end position="595"/>
    </location>
</feature>
<proteinExistence type="predicted"/>
<name>A0AAV1RQH7_9ROSI</name>
<dbReference type="InterPro" id="IPR002885">
    <property type="entry name" value="PPR_rpt"/>
</dbReference>
<dbReference type="InterPro" id="IPR031432">
    <property type="entry name" value="MGP1"/>
</dbReference>
<dbReference type="GO" id="GO:0009555">
    <property type="term" value="P:pollen development"/>
    <property type="evidence" value="ECO:0007669"/>
    <property type="project" value="InterPro"/>
</dbReference>
<evidence type="ECO:0000256" key="2">
    <source>
        <dbReference type="PROSITE-ProRule" id="PRU00708"/>
    </source>
</evidence>
<evidence type="ECO:0000256" key="1">
    <source>
        <dbReference type="ARBA" id="ARBA00022737"/>
    </source>
</evidence>
<reference evidence="4 5" key="1">
    <citation type="submission" date="2024-01" db="EMBL/GenBank/DDBJ databases">
        <authorList>
            <person name="Waweru B."/>
        </authorList>
    </citation>
    <scope>NUCLEOTIDE SEQUENCE [LARGE SCALE GENOMIC DNA]</scope>
</reference>
<feature type="repeat" description="PPR" evidence="2">
    <location>
        <begin position="701"/>
        <end position="735"/>
    </location>
</feature>
<feature type="coiled-coil region" evidence="3">
    <location>
        <begin position="181"/>
        <end position="212"/>
    </location>
</feature>
<evidence type="ECO:0000313" key="4">
    <source>
        <dbReference type="EMBL" id="CAK7337802.1"/>
    </source>
</evidence>
<keyword evidence="1" id="KW-0677">Repeat</keyword>
<dbReference type="PANTHER" id="PTHR36013">
    <property type="entry name" value="ATP SYNTHASE 24 KDA SUBUNIT, MITOCHONDRIAL-RELATED"/>
    <property type="match status" value="1"/>
</dbReference>
<evidence type="ECO:0000256" key="3">
    <source>
        <dbReference type="SAM" id="Coils"/>
    </source>
</evidence>
<gene>
    <name evidence="4" type="ORF">DCAF_LOCUS12840</name>
</gene>
<dbReference type="NCBIfam" id="TIGR00756">
    <property type="entry name" value="PPR"/>
    <property type="match status" value="4"/>
</dbReference>